<feature type="compositionally biased region" description="Polar residues" evidence="1">
    <location>
        <begin position="122"/>
        <end position="134"/>
    </location>
</feature>
<keyword evidence="3" id="KW-1185">Reference proteome</keyword>
<comment type="caution">
    <text evidence="2">The sequence shown here is derived from an EMBL/GenBank/DDBJ whole genome shotgun (WGS) entry which is preliminary data.</text>
</comment>
<dbReference type="AlphaFoldDB" id="A0A9P5P1V0"/>
<reference evidence="2" key="1">
    <citation type="submission" date="2020-11" db="EMBL/GenBank/DDBJ databases">
        <authorList>
            <consortium name="DOE Joint Genome Institute"/>
            <person name="Ahrendt S."/>
            <person name="Riley R."/>
            <person name="Andreopoulos W."/>
            <person name="Labutti K."/>
            <person name="Pangilinan J."/>
            <person name="Ruiz-Duenas F.J."/>
            <person name="Barrasa J.M."/>
            <person name="Sanchez-Garcia M."/>
            <person name="Camarero S."/>
            <person name="Miyauchi S."/>
            <person name="Serrano A."/>
            <person name="Linde D."/>
            <person name="Babiker R."/>
            <person name="Drula E."/>
            <person name="Ayuso-Fernandez I."/>
            <person name="Pacheco R."/>
            <person name="Padilla G."/>
            <person name="Ferreira P."/>
            <person name="Barriuso J."/>
            <person name="Kellner H."/>
            <person name="Castanera R."/>
            <person name="Alfaro M."/>
            <person name="Ramirez L."/>
            <person name="Pisabarro A.G."/>
            <person name="Kuo A."/>
            <person name="Tritt A."/>
            <person name="Lipzen A."/>
            <person name="He G."/>
            <person name="Yan M."/>
            <person name="Ng V."/>
            <person name="Cullen D."/>
            <person name="Martin F."/>
            <person name="Rosso M.-N."/>
            <person name="Henrissat B."/>
            <person name="Hibbett D."/>
            <person name="Martinez A.T."/>
            <person name="Grigoriev I.V."/>
        </authorList>
    </citation>
    <scope>NUCLEOTIDE SEQUENCE</scope>
    <source>
        <strain evidence="2">AH 40177</strain>
    </source>
</reference>
<dbReference type="EMBL" id="JADNRY010000572">
    <property type="protein sequence ID" value="KAF9039408.1"/>
    <property type="molecule type" value="Genomic_DNA"/>
</dbReference>
<dbReference type="Proteomes" id="UP000772434">
    <property type="component" value="Unassembled WGS sequence"/>
</dbReference>
<feature type="compositionally biased region" description="Polar residues" evidence="1">
    <location>
        <begin position="70"/>
        <end position="84"/>
    </location>
</feature>
<gene>
    <name evidence="2" type="ORF">BDP27DRAFT_770737</name>
</gene>
<feature type="compositionally biased region" description="Low complexity" evidence="1">
    <location>
        <begin position="104"/>
        <end position="113"/>
    </location>
</feature>
<evidence type="ECO:0000313" key="3">
    <source>
        <dbReference type="Proteomes" id="UP000772434"/>
    </source>
</evidence>
<evidence type="ECO:0000256" key="1">
    <source>
        <dbReference type="SAM" id="MobiDB-lite"/>
    </source>
</evidence>
<evidence type="ECO:0000313" key="2">
    <source>
        <dbReference type="EMBL" id="KAF9039408.1"/>
    </source>
</evidence>
<feature type="compositionally biased region" description="Basic and acidic residues" evidence="1">
    <location>
        <begin position="161"/>
        <end position="170"/>
    </location>
</feature>
<sequence>MSGRVQHGSSTGSEALNDRNVPTGGSPLSLQGTENPVPSASTIFPLAPSYQRDVSFRSSHVEGSSSTHSNVDNSIKENFNNTTHYHFHFAPGNGVPPPLPGPSPGYQTPTGLNTHGGNGGHSFSSAPTYGSDTSVYDGYDGANRDLTSHGGGNRNNYSGGYEERNDDRNYDPYGSQR</sequence>
<feature type="compositionally biased region" description="Polar residues" evidence="1">
    <location>
        <begin position="26"/>
        <end position="42"/>
    </location>
</feature>
<feature type="compositionally biased region" description="Pro residues" evidence="1">
    <location>
        <begin position="94"/>
        <end position="103"/>
    </location>
</feature>
<name>A0A9P5P1V0_9AGAR</name>
<protein>
    <submittedName>
        <fullName evidence="2">Uncharacterized protein</fullName>
    </submittedName>
</protein>
<organism evidence="2 3">
    <name type="scientific">Rhodocollybia butyracea</name>
    <dbReference type="NCBI Taxonomy" id="206335"/>
    <lineage>
        <taxon>Eukaryota</taxon>
        <taxon>Fungi</taxon>
        <taxon>Dikarya</taxon>
        <taxon>Basidiomycota</taxon>
        <taxon>Agaricomycotina</taxon>
        <taxon>Agaricomycetes</taxon>
        <taxon>Agaricomycetidae</taxon>
        <taxon>Agaricales</taxon>
        <taxon>Marasmiineae</taxon>
        <taxon>Omphalotaceae</taxon>
        <taxon>Rhodocollybia</taxon>
    </lineage>
</organism>
<feature type="region of interest" description="Disordered" evidence="1">
    <location>
        <begin position="1"/>
        <end position="177"/>
    </location>
</feature>
<accession>A0A9P5P1V0</accession>
<proteinExistence type="predicted"/>